<evidence type="ECO:0000256" key="3">
    <source>
        <dbReference type="ARBA" id="ARBA00022840"/>
    </source>
</evidence>
<keyword evidence="2 4" id="KW-0547">Nucleotide-binding</keyword>
<dbReference type="EMBL" id="CP116968">
    <property type="protein sequence ID" value="WNM61391.1"/>
    <property type="molecule type" value="Genomic_DNA"/>
</dbReference>
<dbReference type="GO" id="GO:0046872">
    <property type="term" value="F:metal ion binding"/>
    <property type="evidence" value="ECO:0007669"/>
    <property type="project" value="InterPro"/>
</dbReference>
<dbReference type="PROSITE" id="PS50975">
    <property type="entry name" value="ATP_GRASP"/>
    <property type="match status" value="1"/>
</dbReference>
<organism evidence="6 7">
    <name type="scientific">Candidatus Nitrospira neomarina</name>
    <dbReference type="NCBI Taxonomy" id="3020899"/>
    <lineage>
        <taxon>Bacteria</taxon>
        <taxon>Pseudomonadati</taxon>
        <taxon>Nitrospirota</taxon>
        <taxon>Nitrospiria</taxon>
        <taxon>Nitrospirales</taxon>
        <taxon>Nitrospiraceae</taxon>
        <taxon>Nitrospira</taxon>
    </lineage>
</organism>
<dbReference type="PANTHER" id="PTHR43585:SF2">
    <property type="entry name" value="ATP-GRASP ENZYME FSQD"/>
    <property type="match status" value="1"/>
</dbReference>
<evidence type="ECO:0000256" key="1">
    <source>
        <dbReference type="ARBA" id="ARBA00022598"/>
    </source>
</evidence>
<evidence type="ECO:0000313" key="6">
    <source>
        <dbReference type="EMBL" id="WNM61391.1"/>
    </source>
</evidence>
<dbReference type="Pfam" id="PF18130">
    <property type="entry name" value="ATPgrasp_N"/>
    <property type="match status" value="1"/>
</dbReference>
<dbReference type="InterPro" id="IPR041472">
    <property type="entry name" value="BL00235/CARNS1_N"/>
</dbReference>
<accession>A0AA96GPS3</accession>
<dbReference type="AlphaFoldDB" id="A0AA96GPS3"/>
<keyword evidence="1" id="KW-0436">Ligase</keyword>
<dbReference type="InterPro" id="IPR011761">
    <property type="entry name" value="ATP-grasp"/>
</dbReference>
<dbReference type="PANTHER" id="PTHR43585">
    <property type="entry name" value="FUMIPYRROLE BIOSYNTHESIS PROTEIN C"/>
    <property type="match status" value="1"/>
</dbReference>
<dbReference type="InterPro" id="IPR040570">
    <property type="entry name" value="LAL_C2"/>
</dbReference>
<dbReference type="GO" id="GO:0016874">
    <property type="term" value="F:ligase activity"/>
    <property type="evidence" value="ECO:0007669"/>
    <property type="project" value="UniProtKB-KW"/>
</dbReference>
<dbReference type="InterPro" id="IPR052032">
    <property type="entry name" value="ATP-dep_AA_Ligase"/>
</dbReference>
<reference evidence="6 7" key="1">
    <citation type="submission" date="2023-01" db="EMBL/GenBank/DDBJ databases">
        <title>Cultivation and genomic characterization of new, ubiquitous marine nitrite-oxidizing bacteria from the Nitrospirales.</title>
        <authorList>
            <person name="Mueller A.J."/>
            <person name="Daebeler A."/>
            <person name="Herbold C.W."/>
            <person name="Kirkegaard R.H."/>
            <person name="Daims H."/>
        </authorList>
    </citation>
    <scope>NUCLEOTIDE SEQUENCE [LARGE SCALE GENOMIC DNA]</scope>
    <source>
        <strain evidence="6 7">DK</strain>
    </source>
</reference>
<dbReference type="RefSeq" id="WP_312743472.1">
    <property type="nucleotide sequence ID" value="NZ_CP116968.1"/>
</dbReference>
<protein>
    <submittedName>
        <fullName evidence="6">ATP-grasp domain-containing protein</fullName>
    </submittedName>
</protein>
<keyword evidence="7" id="KW-1185">Reference proteome</keyword>
<evidence type="ECO:0000256" key="2">
    <source>
        <dbReference type="ARBA" id="ARBA00022741"/>
    </source>
</evidence>
<dbReference type="Proteomes" id="UP001302494">
    <property type="component" value="Chromosome"/>
</dbReference>
<proteinExistence type="predicted"/>
<dbReference type="Gene3D" id="3.40.50.20">
    <property type="match status" value="1"/>
</dbReference>
<name>A0AA96GPS3_9BACT</name>
<feature type="domain" description="ATP-grasp" evidence="5">
    <location>
        <begin position="112"/>
        <end position="315"/>
    </location>
</feature>
<dbReference type="GO" id="GO:0005524">
    <property type="term" value="F:ATP binding"/>
    <property type="evidence" value="ECO:0007669"/>
    <property type="project" value="UniProtKB-UniRule"/>
</dbReference>
<gene>
    <name evidence="6" type="ORF">PQG83_16765</name>
</gene>
<dbReference type="Gene3D" id="3.30.470.20">
    <property type="entry name" value="ATP-grasp fold, B domain"/>
    <property type="match status" value="1"/>
</dbReference>
<evidence type="ECO:0000313" key="7">
    <source>
        <dbReference type="Proteomes" id="UP001302494"/>
    </source>
</evidence>
<dbReference type="Pfam" id="PF18603">
    <property type="entry name" value="LAL_C2"/>
    <property type="match status" value="1"/>
</dbReference>
<dbReference type="Pfam" id="PF13535">
    <property type="entry name" value="ATP-grasp_4"/>
    <property type="match status" value="1"/>
</dbReference>
<evidence type="ECO:0000256" key="4">
    <source>
        <dbReference type="PROSITE-ProRule" id="PRU00409"/>
    </source>
</evidence>
<keyword evidence="3 4" id="KW-0067">ATP-binding</keyword>
<evidence type="ECO:0000259" key="5">
    <source>
        <dbReference type="PROSITE" id="PS50975"/>
    </source>
</evidence>
<sequence length="429" mass="46640">MPRLLLLLPTTTYRAEAFLEAAQRVQVSVTIGTEQAPEDLLVASDNVLLLDVRHPQAAARTVIAFIRHHPIDAVIGVDDVTAVTAAAIAEAVGLPHNSVASVTAARNKRQMRELLSRQGIPVPSHKVFPLDGDSKAFAKQVVYPCVVKPLILSASCGVIRANDEQEFENAFRRVGTLLINLDLAAVDEQANWILAEDFVPGIEVALEGLLTKGVFQPLAMFDKPDPLDGPYFEETLYITPSRLSSTRQQQVVDCADRTATALGLREGPVHGEFRLNESGVWVIEMAARAIGGRCSRTLDFSAGISLEELILRHALRMPIPPLIRQEQAAGVMMLPIPYSGRLHEVRGQTEAKAVPGIVELTITAEPGEALIPLPEGTRYLGFLLARGKTPDDVERSLREAHQRLTVVISASPPTADISPSSPHLKAMRF</sequence>
<dbReference type="SUPFAM" id="SSF56059">
    <property type="entry name" value="Glutathione synthetase ATP-binding domain-like"/>
    <property type="match status" value="1"/>
</dbReference>
<dbReference type="KEGG" id="nneo:PQG83_16765"/>